<dbReference type="Pfam" id="PF00172">
    <property type="entry name" value="Zn_clus"/>
    <property type="match status" value="1"/>
</dbReference>
<feature type="compositionally biased region" description="Polar residues" evidence="5">
    <location>
        <begin position="668"/>
        <end position="677"/>
    </location>
</feature>
<feature type="domain" description="Zn(2)-C6 fungal-type" evidence="6">
    <location>
        <begin position="31"/>
        <end position="64"/>
    </location>
</feature>
<dbReference type="InterPro" id="IPR050987">
    <property type="entry name" value="AtrR-like"/>
</dbReference>
<keyword evidence="2" id="KW-0479">Metal-binding</keyword>
<proteinExistence type="predicted"/>
<feature type="compositionally biased region" description="Polar residues" evidence="5">
    <location>
        <begin position="899"/>
        <end position="910"/>
    </location>
</feature>
<dbReference type="SUPFAM" id="SSF57701">
    <property type="entry name" value="Zn2/Cys6 DNA-binding domain"/>
    <property type="match status" value="1"/>
</dbReference>
<feature type="compositionally biased region" description="Low complexity" evidence="5">
    <location>
        <begin position="880"/>
        <end position="893"/>
    </location>
</feature>
<dbReference type="GO" id="GO:0008270">
    <property type="term" value="F:zinc ion binding"/>
    <property type="evidence" value="ECO:0007669"/>
    <property type="project" value="InterPro"/>
</dbReference>
<dbReference type="CDD" id="cd12148">
    <property type="entry name" value="fungal_TF_MHR"/>
    <property type="match status" value="1"/>
</dbReference>
<comment type="caution">
    <text evidence="7">The sequence shown here is derived from an EMBL/GenBank/DDBJ whole genome shotgun (WGS) entry which is preliminary data.</text>
</comment>
<feature type="region of interest" description="Disordered" evidence="5">
    <location>
        <begin position="880"/>
        <end position="919"/>
    </location>
</feature>
<dbReference type="PROSITE" id="PS00463">
    <property type="entry name" value="ZN2_CY6_FUNGAL_1"/>
    <property type="match status" value="1"/>
</dbReference>
<dbReference type="SMART" id="SM00906">
    <property type="entry name" value="Fungal_trans"/>
    <property type="match status" value="1"/>
</dbReference>
<dbReference type="Gene3D" id="4.10.240.10">
    <property type="entry name" value="Zn(2)-C6 fungal-type DNA-binding domain"/>
    <property type="match status" value="1"/>
</dbReference>
<dbReference type="GO" id="GO:0003677">
    <property type="term" value="F:DNA binding"/>
    <property type="evidence" value="ECO:0007669"/>
    <property type="project" value="UniProtKB-KW"/>
</dbReference>
<dbReference type="InterPro" id="IPR001138">
    <property type="entry name" value="Zn2Cys6_DnaBD"/>
</dbReference>
<dbReference type="GO" id="GO:0005634">
    <property type="term" value="C:nucleus"/>
    <property type="evidence" value="ECO:0007669"/>
    <property type="project" value="UniProtKB-SubCell"/>
</dbReference>
<dbReference type="OrthoDB" id="2154091at2759"/>
<dbReference type="CDD" id="cd00067">
    <property type="entry name" value="GAL4"/>
    <property type="match status" value="1"/>
</dbReference>
<dbReference type="Pfam" id="PF04082">
    <property type="entry name" value="Fungal_trans"/>
    <property type="match status" value="1"/>
</dbReference>
<accession>A0A9N9FLI5</accession>
<dbReference type="GO" id="GO:0006351">
    <property type="term" value="P:DNA-templated transcription"/>
    <property type="evidence" value="ECO:0007669"/>
    <property type="project" value="InterPro"/>
</dbReference>
<evidence type="ECO:0000313" key="7">
    <source>
        <dbReference type="EMBL" id="CAG8544809.1"/>
    </source>
</evidence>
<dbReference type="EMBL" id="CAJVPQ010001308">
    <property type="protein sequence ID" value="CAG8544809.1"/>
    <property type="molecule type" value="Genomic_DNA"/>
</dbReference>
<evidence type="ECO:0000256" key="5">
    <source>
        <dbReference type="SAM" id="MobiDB-lite"/>
    </source>
</evidence>
<dbReference type="PANTHER" id="PTHR46910">
    <property type="entry name" value="TRANSCRIPTION FACTOR PDR1"/>
    <property type="match status" value="1"/>
</dbReference>
<feature type="region of interest" description="Disordered" evidence="5">
    <location>
        <begin position="1"/>
        <end position="23"/>
    </location>
</feature>
<dbReference type="PANTHER" id="PTHR46910:SF3">
    <property type="entry name" value="HALOTOLERANCE PROTEIN 9-RELATED"/>
    <property type="match status" value="1"/>
</dbReference>
<dbReference type="SMART" id="SM00066">
    <property type="entry name" value="GAL4"/>
    <property type="match status" value="1"/>
</dbReference>
<evidence type="ECO:0000256" key="2">
    <source>
        <dbReference type="ARBA" id="ARBA00022723"/>
    </source>
</evidence>
<protein>
    <submittedName>
        <fullName evidence="7">7159_t:CDS:1</fullName>
    </submittedName>
</protein>
<evidence type="ECO:0000256" key="1">
    <source>
        <dbReference type="ARBA" id="ARBA00004123"/>
    </source>
</evidence>
<feature type="compositionally biased region" description="Low complexity" evidence="5">
    <location>
        <begin position="614"/>
        <end position="649"/>
    </location>
</feature>
<dbReference type="Proteomes" id="UP000789570">
    <property type="component" value="Unassembled WGS sequence"/>
</dbReference>
<keyword evidence="4" id="KW-0539">Nucleus</keyword>
<evidence type="ECO:0000256" key="4">
    <source>
        <dbReference type="ARBA" id="ARBA00023242"/>
    </source>
</evidence>
<evidence type="ECO:0000256" key="3">
    <source>
        <dbReference type="ARBA" id="ARBA00023125"/>
    </source>
</evidence>
<gene>
    <name evidence="7" type="ORF">FCALED_LOCUS5821</name>
</gene>
<feature type="region of interest" description="Disordered" evidence="5">
    <location>
        <begin position="614"/>
        <end position="677"/>
    </location>
</feature>
<sequence>MSTTTAPSGGKRPTPGSADTPIRDKRLKTIACDRCRRRKVKCDGDGYNQTPCKYCVSVKLECTYGQKSGRTSGVSNQSNQSSPSKAITTPSKQTSRNPTRSKLTSTMTNNIDIVPVAPSISVASTSRQQKAGSNQNIKPNTKRSTTSTNANRQQRIIPQVLPAMGAKGNEFEYAVKLFASVTLQDENQVRQQLGPYVQTSQVEKSSPYPQTSLALLEDTQLIEHLVDLYFKNCHPLLPVLHKAYFMRRFQDKSKSMSPLLLYAVCAIGSSYSNNPAARKDRDNPHTVGLAFYEGAQEMVNHYFDSPRLSTATALFLLGIFDALRSLKSHIYVGMATTLAITMRLHDKNAFSETLSNHESEARKRLWWGISIANHLQCISLNRMLAFEDKHCTIEHPNQTMGDDDTECNIIVYFGHYLTITKIMYDILEITLSDNEVDFDILQERLDTWKRELPSFLKIEEAKKLDNSYSETTIEHLRIYLFILYNYAIIRIHHPNILSPLSLAACTRAANNITSYVNEHFVYMINSEQFIAHCALYAGFIHVYNLRDPQLAKESKLNIRATIKLFKNVLNIPSLYYIHNNIKNLISIFESQLEGASDVDEHIMNNTKVALTLVSGSNGSNSSTTGSPVSSTTSTEELRNTNNNNNVSNTEQDHSPKNSGFQRFRLNQPPVQNSSPGINSLARTAATRSPQYSPVSPINHGIGLQTQQMSQPQQTQSIFTTSPSPLSSIDLPPVTAKHESNNPSLNSLNSEMNYSSTQYIHQHSNQTRQHENTSNIPSTWGSTYNYQWQPTNHLHPIQSQPHPNVQQQTTISPIGNESQTMMAMNNNSVPTSPPLNINRTVAMTSPNSSLPPLLPATANTNTAVTPSQIQFPYPSMSFSQFSTSQQQQLQHSSQPRQYYLASNSTSPPSTIGNGGNFVSGNEMSTELAPLMVNNGGANTNGVMSTSENSVSMLIESQNHGETQSGELGSHHQFHHHRHTPMRRSSQQAQWGWGGV</sequence>
<dbReference type="InterPro" id="IPR036864">
    <property type="entry name" value="Zn2-C6_fun-type_DNA-bd_sf"/>
</dbReference>
<reference evidence="7" key="1">
    <citation type="submission" date="2021-06" db="EMBL/GenBank/DDBJ databases">
        <authorList>
            <person name="Kallberg Y."/>
            <person name="Tangrot J."/>
            <person name="Rosling A."/>
        </authorList>
    </citation>
    <scope>NUCLEOTIDE SEQUENCE</scope>
    <source>
        <strain evidence="7">UK204</strain>
    </source>
</reference>
<comment type="subcellular location">
    <subcellularLocation>
        <location evidence="1">Nucleus</location>
    </subcellularLocation>
</comment>
<name>A0A9N9FLI5_9GLOM</name>
<keyword evidence="8" id="KW-1185">Reference proteome</keyword>
<feature type="region of interest" description="Disordered" evidence="5">
    <location>
        <begin position="122"/>
        <end position="153"/>
    </location>
</feature>
<dbReference type="InterPro" id="IPR007219">
    <property type="entry name" value="XnlR_reg_dom"/>
</dbReference>
<dbReference type="AlphaFoldDB" id="A0A9N9FLI5"/>
<evidence type="ECO:0000313" key="8">
    <source>
        <dbReference type="Proteomes" id="UP000789570"/>
    </source>
</evidence>
<dbReference type="GO" id="GO:0000981">
    <property type="term" value="F:DNA-binding transcription factor activity, RNA polymerase II-specific"/>
    <property type="evidence" value="ECO:0007669"/>
    <property type="project" value="InterPro"/>
</dbReference>
<organism evidence="7 8">
    <name type="scientific">Funneliformis caledonium</name>
    <dbReference type="NCBI Taxonomy" id="1117310"/>
    <lineage>
        <taxon>Eukaryota</taxon>
        <taxon>Fungi</taxon>
        <taxon>Fungi incertae sedis</taxon>
        <taxon>Mucoromycota</taxon>
        <taxon>Glomeromycotina</taxon>
        <taxon>Glomeromycetes</taxon>
        <taxon>Glomerales</taxon>
        <taxon>Glomeraceae</taxon>
        <taxon>Funneliformis</taxon>
    </lineage>
</organism>
<dbReference type="PROSITE" id="PS50048">
    <property type="entry name" value="ZN2_CY6_FUNGAL_2"/>
    <property type="match status" value="1"/>
</dbReference>
<keyword evidence="3" id="KW-0238">DNA-binding</keyword>
<evidence type="ECO:0000259" key="6">
    <source>
        <dbReference type="PROSITE" id="PS50048"/>
    </source>
</evidence>
<feature type="region of interest" description="Disordered" evidence="5">
    <location>
        <begin position="68"/>
        <end position="108"/>
    </location>
</feature>
<feature type="region of interest" description="Disordered" evidence="5">
    <location>
        <begin position="704"/>
        <end position="729"/>
    </location>
</feature>